<dbReference type="EMBL" id="JAGIXG020000004">
    <property type="protein sequence ID" value="KAI6784507.1"/>
    <property type="molecule type" value="Genomic_DNA"/>
</dbReference>
<feature type="compositionally biased region" description="Basic and acidic residues" evidence="1">
    <location>
        <begin position="90"/>
        <end position="100"/>
    </location>
</feature>
<reference evidence="3" key="2">
    <citation type="submission" date="2022-07" db="EMBL/GenBank/DDBJ databases">
        <authorList>
            <person name="Goncalves M.F.M."/>
            <person name="Hilario S."/>
            <person name="Van De Peer Y."/>
            <person name="Esteves A.C."/>
            <person name="Alves A."/>
        </authorList>
    </citation>
    <scope>NUCLEOTIDE SEQUENCE</scope>
    <source>
        <strain evidence="3">MUM 19.33</strain>
    </source>
</reference>
<feature type="transmembrane region" description="Helical" evidence="2">
    <location>
        <begin position="41"/>
        <end position="64"/>
    </location>
</feature>
<dbReference type="AlphaFoldDB" id="A0A9Q0BGH5"/>
<dbReference type="GeneID" id="75833030"/>
<gene>
    <name evidence="3" type="ORF">J7T54_006552</name>
</gene>
<keyword evidence="2" id="KW-0812">Transmembrane</keyword>
<organism evidence="3 4">
    <name type="scientific">Emericellopsis cladophorae</name>
    <dbReference type="NCBI Taxonomy" id="2686198"/>
    <lineage>
        <taxon>Eukaryota</taxon>
        <taxon>Fungi</taxon>
        <taxon>Dikarya</taxon>
        <taxon>Ascomycota</taxon>
        <taxon>Pezizomycotina</taxon>
        <taxon>Sordariomycetes</taxon>
        <taxon>Hypocreomycetidae</taxon>
        <taxon>Hypocreales</taxon>
        <taxon>Bionectriaceae</taxon>
        <taxon>Emericellopsis</taxon>
    </lineage>
</organism>
<keyword evidence="4" id="KW-1185">Reference proteome</keyword>
<feature type="region of interest" description="Disordered" evidence="1">
    <location>
        <begin position="1"/>
        <end position="31"/>
    </location>
</feature>
<sequence>MFIPREIDENNGGQLAPGVGSGTEAGASGSSESYGISTGGLIAIVVVVVVVAIVGATMGALFFIAKKREWTMRETLRRSARKVKTALTPRRAEFPSHLKDGNASSSRRRQHTRLDDVPPTPRLRPEDLEKGRTKTIIESRGRK</sequence>
<dbReference type="OrthoDB" id="5425637at2759"/>
<reference evidence="3" key="1">
    <citation type="journal article" date="2021" name="J Fungi (Basel)">
        <title>Genomic and Metabolomic Analyses of the Marine Fungus Emericellopsis cladophorae: Insights into Saltwater Adaptability Mechanisms and Its Biosynthetic Potential.</title>
        <authorList>
            <person name="Goncalves M.F.M."/>
            <person name="Hilario S."/>
            <person name="Van de Peer Y."/>
            <person name="Esteves A.C."/>
            <person name="Alves A."/>
        </authorList>
    </citation>
    <scope>NUCLEOTIDE SEQUENCE</scope>
    <source>
        <strain evidence="3">MUM 19.33</strain>
    </source>
</reference>
<protein>
    <submittedName>
        <fullName evidence="3">Uncharacterized protein</fullName>
    </submittedName>
</protein>
<evidence type="ECO:0000256" key="1">
    <source>
        <dbReference type="SAM" id="MobiDB-lite"/>
    </source>
</evidence>
<comment type="caution">
    <text evidence="3">The sequence shown here is derived from an EMBL/GenBank/DDBJ whole genome shotgun (WGS) entry which is preliminary data.</text>
</comment>
<evidence type="ECO:0000313" key="4">
    <source>
        <dbReference type="Proteomes" id="UP001055219"/>
    </source>
</evidence>
<accession>A0A9Q0BGH5</accession>
<feature type="region of interest" description="Disordered" evidence="1">
    <location>
        <begin position="76"/>
        <end position="143"/>
    </location>
</feature>
<feature type="compositionally biased region" description="Low complexity" evidence="1">
    <location>
        <begin position="22"/>
        <end position="31"/>
    </location>
</feature>
<keyword evidence="2" id="KW-0472">Membrane</keyword>
<proteinExistence type="predicted"/>
<keyword evidence="2" id="KW-1133">Transmembrane helix</keyword>
<evidence type="ECO:0000313" key="3">
    <source>
        <dbReference type="EMBL" id="KAI6784507.1"/>
    </source>
</evidence>
<evidence type="ECO:0000256" key="2">
    <source>
        <dbReference type="SAM" id="Phobius"/>
    </source>
</evidence>
<dbReference type="Proteomes" id="UP001055219">
    <property type="component" value="Unassembled WGS sequence"/>
</dbReference>
<name>A0A9Q0BGH5_9HYPO</name>
<feature type="compositionally biased region" description="Basic and acidic residues" evidence="1">
    <location>
        <begin position="123"/>
        <end position="143"/>
    </location>
</feature>
<dbReference type="RefSeq" id="XP_051365363.1">
    <property type="nucleotide sequence ID" value="XM_051502996.1"/>
</dbReference>